<reference evidence="1" key="1">
    <citation type="submission" date="2019-03" db="EMBL/GenBank/DDBJ databases">
        <title>Improved annotation for the trematode Fasciola hepatica.</title>
        <authorList>
            <person name="Choi Y.-J."/>
            <person name="Martin J."/>
            <person name="Mitreva M."/>
        </authorList>
    </citation>
    <scope>NUCLEOTIDE SEQUENCE [LARGE SCALE GENOMIC DNA]</scope>
</reference>
<dbReference type="AlphaFoldDB" id="A0A4E0QV30"/>
<comment type="caution">
    <text evidence="1">The sequence shown here is derived from an EMBL/GenBank/DDBJ whole genome shotgun (WGS) entry which is preliminary data.</text>
</comment>
<proteinExistence type="predicted"/>
<accession>A0A4E0QV30</accession>
<protein>
    <recommendedName>
        <fullName evidence="3">F5/8 type C domain-containing protein</fullName>
    </recommendedName>
</protein>
<sequence>MLDLHAGPWVVDGVLVDTNKMNAKLNKTDLRRMEIRIEDFVSMDTWNFSVNVRFTELFDFSSHLRLRILSFTMISYCQLQFPIDKHPWATVHTIEHVILHSERNQFKQLIDHTPSETLDCQVQTWTSAYQTTESVPLTTSGTTHTNKSPFNRRHLTILLGRASDIYYIRINLPDFEDRWFSSHISITSDGRAFSDIGECTFNAYHDNSHICVFKHSFQARGLRIIPTKPVIKSDIPKFSVHLYGIPYKRDIHQFDLGPMISQIITYQNEDKRFFAVGPERSSILSTRDLTDRWTGISLSEYRNYIDGKNHTNATYLPWEETRTFNKNLYGENCAEFTADDWNLCFDGIYYKNSMVAVWTDEAVLQLPSSG</sequence>
<keyword evidence="2" id="KW-1185">Reference proteome</keyword>
<organism evidence="1 2">
    <name type="scientific">Fasciola hepatica</name>
    <name type="common">Liver fluke</name>
    <dbReference type="NCBI Taxonomy" id="6192"/>
    <lineage>
        <taxon>Eukaryota</taxon>
        <taxon>Metazoa</taxon>
        <taxon>Spiralia</taxon>
        <taxon>Lophotrochozoa</taxon>
        <taxon>Platyhelminthes</taxon>
        <taxon>Trematoda</taxon>
        <taxon>Digenea</taxon>
        <taxon>Plagiorchiida</taxon>
        <taxon>Echinostomata</taxon>
        <taxon>Echinostomatoidea</taxon>
        <taxon>Fasciolidae</taxon>
        <taxon>Fasciola</taxon>
    </lineage>
</organism>
<dbReference type="EMBL" id="JXXN02007932">
    <property type="protein sequence ID" value="THD18933.1"/>
    <property type="molecule type" value="Genomic_DNA"/>
</dbReference>
<name>A0A4E0QV30_FASHE</name>
<evidence type="ECO:0000313" key="2">
    <source>
        <dbReference type="Proteomes" id="UP000230066"/>
    </source>
</evidence>
<evidence type="ECO:0008006" key="3">
    <source>
        <dbReference type="Google" id="ProtNLM"/>
    </source>
</evidence>
<evidence type="ECO:0000313" key="1">
    <source>
        <dbReference type="EMBL" id="THD18933.1"/>
    </source>
</evidence>
<gene>
    <name evidence="1" type="ORF">D915_010434</name>
</gene>
<dbReference type="Proteomes" id="UP000230066">
    <property type="component" value="Unassembled WGS sequence"/>
</dbReference>